<keyword evidence="6" id="KW-0966">Cell projection</keyword>
<protein>
    <submittedName>
        <fullName evidence="6">Flagellar brake protein</fullName>
    </submittedName>
</protein>
<evidence type="ECO:0000259" key="4">
    <source>
        <dbReference type="Pfam" id="PF07238"/>
    </source>
</evidence>
<keyword evidence="2" id="KW-0547">Nucleotide-binding</keyword>
<keyword evidence="7" id="KW-1185">Reference proteome</keyword>
<dbReference type="AlphaFoldDB" id="A0A7X3G0N1"/>
<evidence type="ECO:0000259" key="5">
    <source>
        <dbReference type="Pfam" id="PF12945"/>
    </source>
</evidence>
<accession>A0A7X3G0N1</accession>
<dbReference type="EMBL" id="WSES01000004">
    <property type="protein sequence ID" value="MVW61479.1"/>
    <property type="molecule type" value="Genomic_DNA"/>
</dbReference>
<comment type="caution">
    <text evidence="6">The sequence shown here is derived from an EMBL/GenBank/DDBJ whole genome shotgun (WGS) entry which is preliminary data.</text>
</comment>
<evidence type="ECO:0000313" key="6">
    <source>
        <dbReference type="EMBL" id="MVW61479.1"/>
    </source>
</evidence>
<dbReference type="InterPro" id="IPR012349">
    <property type="entry name" value="Split_barrel_FMN-bd"/>
</dbReference>
<dbReference type="SUPFAM" id="SSF141371">
    <property type="entry name" value="PilZ domain-like"/>
    <property type="match status" value="2"/>
</dbReference>
<name>A0A7X3G0N1_9BURK</name>
<dbReference type="InterPro" id="IPR009875">
    <property type="entry name" value="PilZ_domain"/>
</dbReference>
<proteinExistence type="predicted"/>
<evidence type="ECO:0000256" key="1">
    <source>
        <dbReference type="ARBA" id="ARBA00022636"/>
    </source>
</evidence>
<keyword evidence="3" id="KW-0975">Bacterial flagellum</keyword>
<dbReference type="Gene3D" id="2.30.110.10">
    <property type="entry name" value="Electron Transport, Fmn-binding Protein, Chain A"/>
    <property type="match status" value="1"/>
</dbReference>
<dbReference type="Pfam" id="PF12945">
    <property type="entry name" value="PilZNR"/>
    <property type="match status" value="1"/>
</dbReference>
<dbReference type="InterPro" id="IPR009926">
    <property type="entry name" value="T3SS_YcgR_PilZN"/>
</dbReference>
<gene>
    <name evidence="6" type="ORF">GPY61_16230</name>
</gene>
<evidence type="ECO:0000256" key="2">
    <source>
        <dbReference type="ARBA" id="ARBA00022741"/>
    </source>
</evidence>
<evidence type="ECO:0000313" key="7">
    <source>
        <dbReference type="Proteomes" id="UP000443353"/>
    </source>
</evidence>
<dbReference type="RefSeq" id="WP_056124788.1">
    <property type="nucleotide sequence ID" value="NZ_WSES01000004.1"/>
</dbReference>
<keyword evidence="6" id="KW-0282">Flagellum</keyword>
<keyword evidence="1" id="KW-0973">c-di-GMP</keyword>
<reference evidence="6 7" key="1">
    <citation type="submission" date="2019-12" db="EMBL/GenBank/DDBJ databases">
        <authorList>
            <person name="Li C."/>
            <person name="Zhao J."/>
        </authorList>
    </citation>
    <scope>NUCLEOTIDE SEQUENCE [LARGE SCALE GENOMIC DNA]</scope>
    <source>
        <strain evidence="6 7">NEAU-DD11</strain>
    </source>
</reference>
<dbReference type="GO" id="GO:0035438">
    <property type="term" value="F:cyclic-di-GMP binding"/>
    <property type="evidence" value="ECO:0007669"/>
    <property type="project" value="InterPro"/>
</dbReference>
<dbReference type="Proteomes" id="UP000443353">
    <property type="component" value="Unassembled WGS sequence"/>
</dbReference>
<evidence type="ECO:0000256" key="3">
    <source>
        <dbReference type="ARBA" id="ARBA00023143"/>
    </source>
</evidence>
<organism evidence="6 7">
    <name type="scientific">Massilia cellulosiltytica</name>
    <dbReference type="NCBI Taxonomy" id="2683234"/>
    <lineage>
        <taxon>Bacteria</taxon>
        <taxon>Pseudomonadati</taxon>
        <taxon>Pseudomonadota</taxon>
        <taxon>Betaproteobacteria</taxon>
        <taxon>Burkholderiales</taxon>
        <taxon>Oxalobacteraceae</taxon>
        <taxon>Telluria group</taxon>
        <taxon>Massilia</taxon>
    </lineage>
</organism>
<dbReference type="Pfam" id="PF07238">
    <property type="entry name" value="PilZ"/>
    <property type="match status" value="1"/>
</dbReference>
<dbReference type="Gene3D" id="2.40.10.220">
    <property type="entry name" value="predicted glycosyltransferase like domains"/>
    <property type="match status" value="1"/>
</dbReference>
<feature type="domain" description="PilZ" evidence="4">
    <location>
        <begin position="116"/>
        <end position="227"/>
    </location>
</feature>
<sequence>MNDPQADRELKPQEFEFESMNLQVGVRLQFITHRRLKPVQHFSTLIGWLKDEYLIVKIPMDNGAPIPLVEGERVTMRVFSGIHVCSFACTVERVFGRPLLYAHISFPRTIQGTSLRTAMRVKVDIPAKVIPKNATVPGADCLLTNLSVNGARVESKKSLPQDEDEIDLEFALLAPPNNQEIRVRTRAAVRNISALSGGSEQAEGFAYGVQFVSLDPVHYTLLQNLTYEALLADRQKIV</sequence>
<feature type="domain" description="Type III secretion system flagellar brake protein YcgR PilZN" evidence="5">
    <location>
        <begin position="24"/>
        <end position="107"/>
    </location>
</feature>
<keyword evidence="6" id="KW-0969">Cilium</keyword>